<accession>A0A0K0N5U8</accession>
<dbReference type="Proteomes" id="UP000203853">
    <property type="component" value="Segment"/>
</dbReference>
<protein>
    <submittedName>
        <fullName evidence="1">Uncharacterized protein</fullName>
    </submittedName>
</protein>
<organism evidence="1 2">
    <name type="scientific">Tsukamurella phage TIN2</name>
    <dbReference type="NCBI Taxonomy" id="1636545"/>
    <lineage>
        <taxon>Viruses</taxon>
        <taxon>Duplodnaviria</taxon>
        <taxon>Heunggongvirae</taxon>
        <taxon>Uroviricota</taxon>
        <taxon>Caudoviricetes</taxon>
        <taxon>Tinduovirus</taxon>
        <taxon>Tinduovirus TIN2</taxon>
    </lineage>
</organism>
<dbReference type="RefSeq" id="YP_009204532.1">
    <property type="nucleotide sequence ID" value="NC_028865.1"/>
</dbReference>
<reference evidence="1 2" key="1">
    <citation type="journal article" date="2015" name="Appl. Environ. Microbiol.">
        <title>Three of a Kind: Genetically Similar Tsukamurella Phages TIN2, TIN3, and TIN4.</title>
        <authorList>
            <person name="Dyson Z.A."/>
            <person name="Tucci J."/>
            <person name="Seviour R.J."/>
            <person name="Petrovski S."/>
        </authorList>
    </citation>
    <scope>NUCLEOTIDE SEQUENCE [LARGE SCALE GENOMIC DNA]</scope>
</reference>
<gene>
    <name evidence="1" type="ORF">TIN2_97</name>
</gene>
<evidence type="ECO:0000313" key="1">
    <source>
        <dbReference type="EMBL" id="AKJ71787.1"/>
    </source>
</evidence>
<dbReference type="EMBL" id="KR011062">
    <property type="protein sequence ID" value="AKJ71787.1"/>
    <property type="molecule type" value="Genomic_DNA"/>
</dbReference>
<dbReference type="KEGG" id="vg:26631058"/>
<sequence length="110" mass="12339">MNNSQFKTLRAAIIAETMTHMGAETLDYRAATVETMIDEITFTGDSLVYENKSATGIAWRLTFPEPCVMVMNTSLDRFGDGPDSQTVELDHILDVDEIMGHFMDFIGRNI</sequence>
<name>A0A0K0N5U8_9CAUD</name>
<proteinExistence type="predicted"/>
<keyword evidence="2" id="KW-1185">Reference proteome</keyword>
<dbReference type="GeneID" id="26631058"/>
<evidence type="ECO:0000313" key="2">
    <source>
        <dbReference type="Proteomes" id="UP000203853"/>
    </source>
</evidence>